<feature type="transmembrane region" description="Helical" evidence="6">
    <location>
        <begin position="439"/>
        <end position="464"/>
    </location>
</feature>
<feature type="transmembrane region" description="Helical" evidence="6">
    <location>
        <begin position="312"/>
        <end position="333"/>
    </location>
</feature>
<protein>
    <submittedName>
        <fullName evidence="7">Lipopolysaccharide biosynthesis protein</fullName>
    </submittedName>
</protein>
<keyword evidence="3 6" id="KW-0812">Transmembrane</keyword>
<feature type="transmembrane region" description="Helical" evidence="6">
    <location>
        <begin position="52"/>
        <end position="73"/>
    </location>
</feature>
<feature type="transmembrane region" description="Helical" evidence="6">
    <location>
        <begin position="93"/>
        <end position="119"/>
    </location>
</feature>
<evidence type="ECO:0000256" key="3">
    <source>
        <dbReference type="ARBA" id="ARBA00022692"/>
    </source>
</evidence>
<keyword evidence="2" id="KW-1003">Cell membrane</keyword>
<evidence type="ECO:0000313" key="7">
    <source>
        <dbReference type="EMBL" id="UJG41558.1"/>
    </source>
</evidence>
<evidence type="ECO:0000256" key="5">
    <source>
        <dbReference type="ARBA" id="ARBA00023136"/>
    </source>
</evidence>
<feature type="transmembrane region" description="Helical" evidence="6">
    <location>
        <begin position="234"/>
        <end position="254"/>
    </location>
</feature>
<evidence type="ECO:0000256" key="1">
    <source>
        <dbReference type="ARBA" id="ARBA00004651"/>
    </source>
</evidence>
<dbReference type="GO" id="GO:0005886">
    <property type="term" value="C:plasma membrane"/>
    <property type="evidence" value="ECO:0007669"/>
    <property type="project" value="UniProtKB-SubCell"/>
</dbReference>
<gene>
    <name evidence="7" type="ORF">K9W45_03605</name>
</gene>
<feature type="transmembrane region" description="Helical" evidence="6">
    <location>
        <begin position="470"/>
        <end position="490"/>
    </location>
</feature>
<accession>A0A9Y1BM28</accession>
<evidence type="ECO:0000256" key="6">
    <source>
        <dbReference type="SAM" id="Phobius"/>
    </source>
</evidence>
<name>A0A9Y1BM28_9ARCH</name>
<dbReference type="PANTHER" id="PTHR30250">
    <property type="entry name" value="PST FAMILY PREDICTED COLANIC ACID TRANSPORTER"/>
    <property type="match status" value="1"/>
</dbReference>
<dbReference type="Proteomes" id="UP001201020">
    <property type="component" value="Chromosome"/>
</dbReference>
<evidence type="ECO:0000256" key="4">
    <source>
        <dbReference type="ARBA" id="ARBA00022989"/>
    </source>
</evidence>
<feature type="transmembrane region" description="Helical" evidence="6">
    <location>
        <begin position="131"/>
        <end position="155"/>
    </location>
</feature>
<comment type="subcellular location">
    <subcellularLocation>
        <location evidence="1">Cell membrane</location>
        <topology evidence="1">Multi-pass membrane protein</topology>
    </subcellularLocation>
</comment>
<proteinExistence type="predicted"/>
<feature type="transmembrane region" description="Helical" evidence="6">
    <location>
        <begin position="162"/>
        <end position="185"/>
    </location>
</feature>
<feature type="transmembrane region" description="Helical" evidence="6">
    <location>
        <begin position="20"/>
        <end position="40"/>
    </location>
</feature>
<keyword evidence="5 6" id="KW-0472">Membrane</keyword>
<sequence>MYSEEKGNLLKRGSGSHFVIIFFLSFVLSKLFSMAFNKIFTNVLTKTEMGRYAIFISAITTIFTYSTLGFPAALNRFTVTYKERKQLENLKNFLTTGFIIFLAAELTITSILIILYYTTGFTPKFLNIEPYIITLIIVSLVAITQIFSTMCYVIASALQNSRYYAIIMIMRVFLQIPFGFLFVVFLNLGVFGLILGLLLSEFIVALYSFYYLVKDVGIGKFSWEEGKAMLSFSVPGYIAAIFISSFDLGLKVFVDYVFPAEGKEIIALYQYGALAVVNILLVAGNLFRVVYRPIIFKYFEQKKYREIQTLTITISKLFTITIVFSAIFLFAFSPLLIPFLTKSSYLSSISVIPILMLSTIIGYLRTLITYGHTLYYKNYWNAIAAITAIIISAIIGYFIIPTLGLIGLGLVYLSLTSIQFFILFFVSQHYFKVKFEIKLIIKILVLCGVSMGTGIIFNVTIFSFSEHSLIYSFLLSSFIYIIGIFPLRLIGKKDIEFLKSVIKTYINIIKSKNSLEKKNSKKKNRH</sequence>
<keyword evidence="4 6" id="KW-1133">Transmembrane helix</keyword>
<reference evidence="7" key="1">
    <citation type="journal article" date="2022" name="Nat. Microbiol.">
        <title>Unique mobile elements and scalable gene flow at the prokaryote-eukaryote boundary revealed by circularized Asgard archaea genomes.</title>
        <authorList>
            <person name="Wu F."/>
            <person name="Speth D.R."/>
            <person name="Philosof A."/>
            <person name="Cremiere A."/>
            <person name="Narayanan A."/>
            <person name="Barco R.A."/>
            <person name="Connon S.A."/>
            <person name="Amend J.P."/>
            <person name="Antoshechkin I.A."/>
            <person name="Orphan V.J."/>
        </authorList>
    </citation>
    <scope>NUCLEOTIDE SEQUENCE</scope>
    <source>
        <strain evidence="7">PM71</strain>
    </source>
</reference>
<evidence type="ECO:0000256" key="2">
    <source>
        <dbReference type="ARBA" id="ARBA00022475"/>
    </source>
</evidence>
<dbReference type="EMBL" id="CP084166">
    <property type="protein sequence ID" value="UJG41558.1"/>
    <property type="molecule type" value="Genomic_DNA"/>
</dbReference>
<dbReference type="PANTHER" id="PTHR30250:SF11">
    <property type="entry name" value="O-ANTIGEN TRANSPORTER-RELATED"/>
    <property type="match status" value="1"/>
</dbReference>
<feature type="transmembrane region" description="Helical" evidence="6">
    <location>
        <begin position="406"/>
        <end position="427"/>
    </location>
</feature>
<dbReference type="AlphaFoldDB" id="A0A9Y1BM28"/>
<organism evidence="7">
    <name type="scientific">Candidatus Heimdallarchaeum aukensis</name>
    <dbReference type="NCBI Taxonomy" id="2876573"/>
    <lineage>
        <taxon>Archaea</taxon>
        <taxon>Promethearchaeati</taxon>
        <taxon>Candidatus Heimdallarchaeota</taxon>
        <taxon>Candidatus Heimdallarchaeia (ex Rinke et al. 2021) (nom. nud.)</taxon>
        <taxon>Candidatus Heimdallarchaeales</taxon>
        <taxon>Candidatus Heimdallarchaeaceae</taxon>
        <taxon>Candidatus Heimdallarchaeum</taxon>
    </lineage>
</organism>
<feature type="transmembrane region" description="Helical" evidence="6">
    <location>
        <begin position="345"/>
        <end position="367"/>
    </location>
</feature>
<feature type="transmembrane region" description="Helical" evidence="6">
    <location>
        <begin position="379"/>
        <end position="400"/>
    </location>
</feature>
<dbReference type="InterPro" id="IPR050833">
    <property type="entry name" value="Poly_Biosynth_Transport"/>
</dbReference>
<feature type="transmembrane region" description="Helical" evidence="6">
    <location>
        <begin position="191"/>
        <end position="213"/>
    </location>
</feature>
<feature type="transmembrane region" description="Helical" evidence="6">
    <location>
        <begin position="266"/>
        <end position="291"/>
    </location>
</feature>